<dbReference type="InterPro" id="IPR034187">
    <property type="entry name" value="Peptidases_S8_5"/>
</dbReference>
<evidence type="ECO:0000259" key="12">
    <source>
        <dbReference type="Pfam" id="PF06280"/>
    </source>
</evidence>
<dbReference type="Gene3D" id="3.50.30.30">
    <property type="match status" value="1"/>
</dbReference>
<evidence type="ECO:0000256" key="9">
    <source>
        <dbReference type="RuleBase" id="RU003355"/>
    </source>
</evidence>
<keyword evidence="14" id="KW-1185">Reference proteome</keyword>
<dbReference type="PROSITE" id="PS00138">
    <property type="entry name" value="SUBTILASE_SER"/>
    <property type="match status" value="1"/>
</dbReference>
<evidence type="ECO:0000256" key="2">
    <source>
        <dbReference type="ARBA" id="ARBA00022512"/>
    </source>
</evidence>
<dbReference type="SUPFAM" id="SSF52025">
    <property type="entry name" value="PA domain"/>
    <property type="match status" value="1"/>
</dbReference>
<dbReference type="Pfam" id="PF06280">
    <property type="entry name" value="fn3_5"/>
    <property type="match status" value="1"/>
</dbReference>
<feature type="domain" description="Peptidase S8/S53" evidence="10">
    <location>
        <begin position="190"/>
        <end position="615"/>
    </location>
</feature>
<dbReference type="InterPro" id="IPR010435">
    <property type="entry name" value="C5a/SBT2-like_Fn3"/>
</dbReference>
<feature type="active site" description="Charge relay system" evidence="8">
    <location>
        <position position="199"/>
    </location>
</feature>
<feature type="domain" description="C5a peptidase/Subtilisin-like protease SBT2-like Fn3-like" evidence="12">
    <location>
        <begin position="655"/>
        <end position="771"/>
    </location>
</feature>
<comment type="similarity">
    <text evidence="1 8 9">Belongs to the peptidase S8 family.</text>
</comment>
<dbReference type="PANTHER" id="PTHR43806">
    <property type="entry name" value="PEPTIDASE S8"/>
    <property type="match status" value="1"/>
</dbReference>
<keyword evidence="6 8" id="KW-0378">Hydrolase</keyword>
<dbReference type="InterPro" id="IPR000209">
    <property type="entry name" value="Peptidase_S8/S53_dom"/>
</dbReference>
<dbReference type="PROSITE" id="PS00137">
    <property type="entry name" value="SUBTILASE_HIS"/>
    <property type="match status" value="1"/>
</dbReference>
<evidence type="ECO:0000256" key="6">
    <source>
        <dbReference type="ARBA" id="ARBA00022801"/>
    </source>
</evidence>
<sequence length="928" mass="97343">MNTMAWKQQVQSNSSGSYSHQAVLTPSSVCLASMSSFQGKFAAVALAVASTFVPAITAAAVKPANIVEGAYIVEFTQSDSLVEPSFFSNLTDSNISATPRISLNHELFKGASFKIAAAQDIEETVAAIQSMAMVNKIWPVRTYDNPANVIGTLDEYMAKNAKISKRELLDTFSPHVMGGVDKLHAEGFTGEGLFIGVIDTGVDYKHPALGGCFGPGCKVVAGYDLVGDAYTGSNTPVPDADPIDCGGHGTHVSGIIGADNNPFNFTGVAPNATLGMWKVFGCEGSAGNDVLIAAFNMAYEAGADVISASIGGSSGWTEDPWDVAVQRITEKGVPCIIAAGNDGANGLFDTSTAAESIGATAVGSIDNINQPALLYGADYSVEGGNATAAANLTRFWYAKGEFGDFGTVTVPLYAVTLDTTIPNDACTPLPANTPDLSDYVVLIRRGSCTFDTKIANVVAFGATRVLFYNNVPTAPSAPGDTYTDVAVGQVSAAQGAEWIAELKSGSKITVSFITLSEAPQLFTDEPNPFTGGYMSTFSSWGPSFEAWIKPEVSAPGGLILSTYLLNQGGYAVLSGTSMATPYIAGVVGLIKQIRGKSSLSPDAITSLLASTATPVNFGDGTTGYDFLAPVVQQGGGLVNAYEAAYTTTFLDLDNIALNDTVYFKAAHPITISNTGDTAQTYTFSNEIAATAFTLSDGGIFPDVFPPNLASDAASAATIRFNPTTLTVPAKSSGVFTAHFTRPQGLDAARIPVYSGFVAINGTNGDTLSLPYAGVASRLKDAKIVDYVDGFPYISTSTDADHAPVANETIFILPSGNSTTNSTAGLPEIVYALAMGSRILRIDVVPENVRNLPRILGEQVLGSIAGYPVENVPRNSLFTAAWDGKLSDGRVAPAGRYKFMIRALRIFGDVTYNHDYERYDTGYINIKYA</sequence>
<dbReference type="Pfam" id="PF02225">
    <property type="entry name" value="PA"/>
    <property type="match status" value="1"/>
</dbReference>
<dbReference type="PANTHER" id="PTHR43806:SF66">
    <property type="entry name" value="SERIN ENDOPEPTIDASE"/>
    <property type="match status" value="1"/>
</dbReference>
<protein>
    <submittedName>
        <fullName evidence="13">Minor extracellular protease vpr 12</fullName>
    </submittedName>
</protein>
<evidence type="ECO:0000313" key="13">
    <source>
        <dbReference type="EMBL" id="KAL3419622.1"/>
    </source>
</evidence>
<dbReference type="GO" id="GO:0006508">
    <property type="term" value="P:proteolysis"/>
    <property type="evidence" value="ECO:0007669"/>
    <property type="project" value="UniProtKB-KW"/>
</dbReference>
<feature type="active site" description="Charge relay system" evidence="8">
    <location>
        <position position="248"/>
    </location>
</feature>
<dbReference type="Gene3D" id="3.40.50.200">
    <property type="entry name" value="Peptidase S8/S53 domain"/>
    <property type="match status" value="1"/>
</dbReference>
<dbReference type="GO" id="GO:0008233">
    <property type="term" value="F:peptidase activity"/>
    <property type="evidence" value="ECO:0007669"/>
    <property type="project" value="UniProtKB-KW"/>
</dbReference>
<dbReference type="InterPro" id="IPR046450">
    <property type="entry name" value="PA_dom_sf"/>
</dbReference>
<dbReference type="InterPro" id="IPR023827">
    <property type="entry name" value="Peptidase_S8_Asp-AS"/>
</dbReference>
<keyword evidence="3" id="KW-0964">Secreted</keyword>
<organism evidence="13 14">
    <name type="scientific">Phlyctema vagabunda</name>
    <dbReference type="NCBI Taxonomy" id="108571"/>
    <lineage>
        <taxon>Eukaryota</taxon>
        <taxon>Fungi</taxon>
        <taxon>Dikarya</taxon>
        <taxon>Ascomycota</taxon>
        <taxon>Pezizomycotina</taxon>
        <taxon>Leotiomycetes</taxon>
        <taxon>Helotiales</taxon>
        <taxon>Dermateaceae</taxon>
        <taxon>Phlyctema</taxon>
    </lineage>
</organism>
<dbReference type="SUPFAM" id="SSF52743">
    <property type="entry name" value="Subtilisin-like"/>
    <property type="match status" value="1"/>
</dbReference>
<dbReference type="EMBL" id="JBFCZG010000007">
    <property type="protein sequence ID" value="KAL3419622.1"/>
    <property type="molecule type" value="Genomic_DNA"/>
</dbReference>
<dbReference type="InterPro" id="IPR023828">
    <property type="entry name" value="Peptidase_S8_Ser-AS"/>
</dbReference>
<evidence type="ECO:0000259" key="11">
    <source>
        <dbReference type="Pfam" id="PF02225"/>
    </source>
</evidence>
<dbReference type="Pfam" id="PF00082">
    <property type="entry name" value="Peptidase_S8"/>
    <property type="match status" value="1"/>
</dbReference>
<evidence type="ECO:0000313" key="14">
    <source>
        <dbReference type="Proteomes" id="UP001629113"/>
    </source>
</evidence>
<keyword evidence="2" id="KW-0134">Cell wall</keyword>
<reference evidence="13 14" key="1">
    <citation type="submission" date="2024-06" db="EMBL/GenBank/DDBJ databases">
        <title>Complete genome of Phlyctema vagabunda strain 19-DSS-EL-015.</title>
        <authorList>
            <person name="Fiorenzani C."/>
        </authorList>
    </citation>
    <scope>NUCLEOTIDE SEQUENCE [LARGE SCALE GENOMIC DNA]</scope>
    <source>
        <strain evidence="13 14">19-DSS-EL-015</strain>
    </source>
</reference>
<evidence type="ECO:0000256" key="1">
    <source>
        <dbReference type="ARBA" id="ARBA00011073"/>
    </source>
</evidence>
<feature type="domain" description="PA" evidence="11">
    <location>
        <begin position="408"/>
        <end position="497"/>
    </location>
</feature>
<dbReference type="PRINTS" id="PR00723">
    <property type="entry name" value="SUBTILISIN"/>
</dbReference>
<keyword evidence="5" id="KW-0732">Signal</keyword>
<evidence type="ECO:0000256" key="4">
    <source>
        <dbReference type="ARBA" id="ARBA00022670"/>
    </source>
</evidence>
<comment type="caution">
    <text evidence="13">The sequence shown here is derived from an EMBL/GenBank/DDBJ whole genome shotgun (WGS) entry which is preliminary data.</text>
</comment>
<gene>
    <name evidence="13" type="ORF">PVAG01_08120</name>
</gene>
<evidence type="ECO:0000256" key="8">
    <source>
        <dbReference type="PROSITE-ProRule" id="PRU01240"/>
    </source>
</evidence>
<evidence type="ECO:0000256" key="5">
    <source>
        <dbReference type="ARBA" id="ARBA00022729"/>
    </source>
</evidence>
<dbReference type="PROSITE" id="PS51892">
    <property type="entry name" value="SUBTILASE"/>
    <property type="match status" value="1"/>
</dbReference>
<proteinExistence type="inferred from homology"/>
<name>A0ABR4P8P0_9HELO</name>
<dbReference type="InterPro" id="IPR003137">
    <property type="entry name" value="PA_domain"/>
</dbReference>
<evidence type="ECO:0000256" key="3">
    <source>
        <dbReference type="ARBA" id="ARBA00022525"/>
    </source>
</evidence>
<accession>A0ABR4P8P0</accession>
<dbReference type="CDD" id="cd02124">
    <property type="entry name" value="PA_PoS1_like"/>
    <property type="match status" value="1"/>
</dbReference>
<dbReference type="Proteomes" id="UP001629113">
    <property type="component" value="Unassembled WGS sequence"/>
</dbReference>
<evidence type="ECO:0000256" key="7">
    <source>
        <dbReference type="ARBA" id="ARBA00022825"/>
    </source>
</evidence>
<keyword evidence="4 8" id="KW-0645">Protease</keyword>
<dbReference type="PROSITE" id="PS00136">
    <property type="entry name" value="SUBTILASE_ASP"/>
    <property type="match status" value="1"/>
</dbReference>
<dbReference type="InterPro" id="IPR036852">
    <property type="entry name" value="Peptidase_S8/S53_dom_sf"/>
</dbReference>
<evidence type="ECO:0000259" key="10">
    <source>
        <dbReference type="Pfam" id="PF00082"/>
    </source>
</evidence>
<dbReference type="CDD" id="cd07489">
    <property type="entry name" value="Peptidases_S8_5"/>
    <property type="match status" value="1"/>
</dbReference>
<dbReference type="InterPro" id="IPR050131">
    <property type="entry name" value="Peptidase_S8_subtilisin-like"/>
</dbReference>
<feature type="active site" description="Charge relay system" evidence="8">
    <location>
        <position position="577"/>
    </location>
</feature>
<dbReference type="InterPro" id="IPR015500">
    <property type="entry name" value="Peptidase_S8_subtilisin-rel"/>
</dbReference>
<keyword evidence="7 8" id="KW-0720">Serine protease</keyword>
<dbReference type="InterPro" id="IPR022398">
    <property type="entry name" value="Peptidase_S8_His-AS"/>
</dbReference>